<keyword evidence="1" id="KW-1133">Transmembrane helix</keyword>
<accession>A0A250X4W5</accession>
<evidence type="ECO:0000313" key="3">
    <source>
        <dbReference type="Proteomes" id="UP000232323"/>
    </source>
</evidence>
<name>A0A250X4W5_9CHLO</name>
<dbReference type="Proteomes" id="UP000232323">
    <property type="component" value="Unassembled WGS sequence"/>
</dbReference>
<sequence length="77" mass="8312">MHAKCIARGFIPIYYDSYLQPIPTASSPRGPKASVIAPAVVVPIVVIAAVAFAGFLYWRRRQEQASVSLLGEPLVAD</sequence>
<evidence type="ECO:0000256" key="1">
    <source>
        <dbReference type="SAM" id="Phobius"/>
    </source>
</evidence>
<protein>
    <submittedName>
        <fullName evidence="2">Uncharacterized protein</fullName>
    </submittedName>
</protein>
<organism evidence="2 3">
    <name type="scientific">Chlamydomonas eustigma</name>
    <dbReference type="NCBI Taxonomy" id="1157962"/>
    <lineage>
        <taxon>Eukaryota</taxon>
        <taxon>Viridiplantae</taxon>
        <taxon>Chlorophyta</taxon>
        <taxon>core chlorophytes</taxon>
        <taxon>Chlorophyceae</taxon>
        <taxon>CS clade</taxon>
        <taxon>Chlamydomonadales</taxon>
        <taxon>Chlamydomonadaceae</taxon>
        <taxon>Chlamydomonas</taxon>
    </lineage>
</organism>
<reference evidence="2 3" key="1">
    <citation type="submission" date="2017-08" db="EMBL/GenBank/DDBJ databases">
        <title>Acidophilic green algal genome provides insights into adaptation to an acidic environment.</title>
        <authorList>
            <person name="Hirooka S."/>
            <person name="Hirose Y."/>
            <person name="Kanesaki Y."/>
            <person name="Higuchi S."/>
            <person name="Fujiwara T."/>
            <person name="Onuma R."/>
            <person name="Era A."/>
            <person name="Ohbayashi R."/>
            <person name="Uzuka A."/>
            <person name="Nozaki H."/>
            <person name="Yoshikawa H."/>
            <person name="Miyagishima S.Y."/>
        </authorList>
    </citation>
    <scope>NUCLEOTIDE SEQUENCE [LARGE SCALE GENOMIC DNA]</scope>
    <source>
        <strain evidence="2 3">NIES-2499</strain>
    </source>
</reference>
<keyword evidence="3" id="KW-1185">Reference proteome</keyword>
<dbReference type="EMBL" id="BEGY01000028">
    <property type="protein sequence ID" value="GAX77959.1"/>
    <property type="molecule type" value="Genomic_DNA"/>
</dbReference>
<dbReference type="AlphaFoldDB" id="A0A250X4W5"/>
<evidence type="ECO:0000313" key="2">
    <source>
        <dbReference type="EMBL" id="GAX77959.1"/>
    </source>
</evidence>
<gene>
    <name evidence="2" type="ORF">CEUSTIGMA_g5401.t1</name>
</gene>
<keyword evidence="1" id="KW-0812">Transmembrane</keyword>
<feature type="transmembrane region" description="Helical" evidence="1">
    <location>
        <begin position="35"/>
        <end position="58"/>
    </location>
</feature>
<comment type="caution">
    <text evidence="2">The sequence shown here is derived from an EMBL/GenBank/DDBJ whole genome shotgun (WGS) entry which is preliminary data.</text>
</comment>
<proteinExistence type="predicted"/>
<keyword evidence="1" id="KW-0472">Membrane</keyword>